<evidence type="ECO:0000313" key="4">
    <source>
        <dbReference type="Proteomes" id="UP000095280"/>
    </source>
</evidence>
<evidence type="ECO:0000256" key="1">
    <source>
        <dbReference type="ARBA" id="ARBA00022737"/>
    </source>
</evidence>
<dbReference type="PROSITE" id="PS50088">
    <property type="entry name" value="ANK_REPEAT"/>
    <property type="match status" value="3"/>
</dbReference>
<dbReference type="InterPro" id="IPR050889">
    <property type="entry name" value="Dendritic_Spine_Reg/Scaffold"/>
</dbReference>
<dbReference type="Gene3D" id="1.25.40.20">
    <property type="entry name" value="Ankyrin repeat-containing domain"/>
    <property type="match status" value="3"/>
</dbReference>
<evidence type="ECO:0000256" key="3">
    <source>
        <dbReference type="PROSITE-ProRule" id="PRU00023"/>
    </source>
</evidence>
<keyword evidence="4" id="KW-1185">Reference proteome</keyword>
<evidence type="ECO:0000256" key="2">
    <source>
        <dbReference type="ARBA" id="ARBA00023043"/>
    </source>
</evidence>
<organism evidence="4 5">
    <name type="scientific">Macrostomum lignano</name>
    <dbReference type="NCBI Taxonomy" id="282301"/>
    <lineage>
        <taxon>Eukaryota</taxon>
        <taxon>Metazoa</taxon>
        <taxon>Spiralia</taxon>
        <taxon>Lophotrochozoa</taxon>
        <taxon>Platyhelminthes</taxon>
        <taxon>Rhabditophora</taxon>
        <taxon>Macrostomorpha</taxon>
        <taxon>Macrostomida</taxon>
        <taxon>Macrostomidae</taxon>
        <taxon>Macrostomum</taxon>
    </lineage>
</organism>
<dbReference type="PROSITE" id="PS50297">
    <property type="entry name" value="ANK_REP_REGION"/>
    <property type="match status" value="3"/>
</dbReference>
<keyword evidence="1" id="KW-0677">Repeat</keyword>
<evidence type="ECO:0000313" key="5">
    <source>
        <dbReference type="WBParaSite" id="maker-uti_cns_0000046-snap-gene-3.6-mRNA-1"/>
    </source>
</evidence>
<feature type="repeat" description="ANK" evidence="3">
    <location>
        <begin position="532"/>
        <end position="560"/>
    </location>
</feature>
<accession>A0A1I8FV86</accession>
<dbReference type="PANTHER" id="PTHR24166:SF48">
    <property type="entry name" value="PROTEIN VAPYRIN"/>
    <property type="match status" value="1"/>
</dbReference>
<dbReference type="SMART" id="SM00248">
    <property type="entry name" value="ANK"/>
    <property type="match status" value="7"/>
</dbReference>
<protein>
    <submittedName>
        <fullName evidence="5">ANK_REP_REGION domain-containing protein</fullName>
    </submittedName>
</protein>
<sequence>ATEIYRAVAAGSIERIDQLLLQAGSIDSNVRLPDLIQKALIKASFRGQAHLVRHLLVRWSADPNYEDPRIHATPLSFAARRGYLSIVAELLKAGADPDMPEQRWFGCRPLYYAASFGHKQIVELLFRSGATGDNRVDERYCALNRTVGASTQEDIVRLLVCNPDINPSFLDVQSLTNALCSAAGSGQTAAVELLLGHGADPSLPRLNGRPIQLAAKSDSEQIIDLLLTAGANPDPVETGSNKQAVIVAAECSSWPIVNKLLSAIRDISGNERNGCLLNQCANAATSARNYSVLRELLQFPTVVDYFLNDESTSHVLYQLASSKDPTATEIFHQICQRFDHCSLTVDERKQLIERALCHAATSSDPRAVRLLLNLGIFRPDDLDPPDRAAIVQSAFRTLDFQVAAVLLEEVHDQQLGTNPAVNLTDVCIAKQLLDFYSKSEADRKQLIWHSLIDAARYGQSQLIKQSPDGLVRCLDGEAANNACSSLRLILSYLTPEQTQRIAHAAIAGGFIALSLSLVANFVDLSCRAVETDGWTLLMRAASRGYADIVKALLENGADLEETVLDLQKSASQSALDIARSAGHQVIVDLLLRFSTQTDQEEDSSSESPADDAQMSLRLHQLLLEAGFTRERAQFQCQMAEFLQKLAVKAYYEEMREMTGSFSDGWGNSLVQVTGRTARDSDIDWTVIQEGEKFHLFFGCQCSDRRGRGLLLKVVEGHCLIDVQAGTQPAVAAPPCGIRPAQDTCYAYMCCSSFYTHRINILLGDDSVNCEGNVHLVRATRPDKTTELRVSFSFQERKALRSLTTVQGQLFILLKFLFKRLIPKTWNAPGLKTYHAKTLLFFMLEKKQDDPDEWKPERLIALFRESLLLMLQLTTNEPKPEVCMPHFFLEGAPLFFKSA</sequence>
<dbReference type="InterPro" id="IPR036770">
    <property type="entry name" value="Ankyrin_rpt-contain_sf"/>
</dbReference>
<dbReference type="Gene3D" id="1.10.1410.40">
    <property type="match status" value="1"/>
</dbReference>
<dbReference type="Pfam" id="PF12796">
    <property type="entry name" value="Ank_2"/>
    <property type="match status" value="3"/>
</dbReference>
<dbReference type="Proteomes" id="UP000095280">
    <property type="component" value="Unplaced"/>
</dbReference>
<dbReference type="PANTHER" id="PTHR24166">
    <property type="entry name" value="ROLLING PEBBLES, ISOFORM B"/>
    <property type="match status" value="1"/>
</dbReference>
<name>A0A1I8FV86_9PLAT</name>
<proteinExistence type="predicted"/>
<dbReference type="WBParaSite" id="maker-uti_cns_0000046-snap-gene-3.6-mRNA-1">
    <property type="protein sequence ID" value="maker-uti_cns_0000046-snap-gene-3.6-mRNA-1"/>
    <property type="gene ID" value="maker-uti_cns_0000046-snap-gene-3.6"/>
</dbReference>
<feature type="repeat" description="ANK" evidence="3">
    <location>
        <begin position="105"/>
        <end position="137"/>
    </location>
</feature>
<dbReference type="InterPro" id="IPR002110">
    <property type="entry name" value="Ankyrin_rpt"/>
</dbReference>
<dbReference type="AlphaFoldDB" id="A0A1I8FV86"/>
<reference evidence="5" key="1">
    <citation type="submission" date="2016-11" db="UniProtKB">
        <authorList>
            <consortium name="WormBaseParasite"/>
        </authorList>
    </citation>
    <scope>IDENTIFICATION</scope>
</reference>
<keyword evidence="2 3" id="KW-0040">ANK repeat</keyword>
<feature type="repeat" description="ANK" evidence="3">
    <location>
        <begin position="70"/>
        <end position="102"/>
    </location>
</feature>
<dbReference type="SUPFAM" id="SSF48403">
    <property type="entry name" value="Ankyrin repeat"/>
    <property type="match status" value="2"/>
</dbReference>